<dbReference type="RefSeq" id="XP_014145301.1">
    <property type="nucleotide sequence ID" value="XM_014289826.1"/>
</dbReference>
<dbReference type="EMBL" id="KQ248878">
    <property type="protein sequence ID" value="KNC71399.1"/>
    <property type="molecule type" value="Genomic_DNA"/>
</dbReference>
<dbReference type="AlphaFoldDB" id="A0A0L0F464"/>
<organism evidence="1 2">
    <name type="scientific">Sphaeroforma arctica JP610</name>
    <dbReference type="NCBI Taxonomy" id="667725"/>
    <lineage>
        <taxon>Eukaryota</taxon>
        <taxon>Ichthyosporea</taxon>
        <taxon>Ichthyophonida</taxon>
        <taxon>Sphaeroforma</taxon>
    </lineage>
</organism>
<name>A0A0L0F464_9EUKA</name>
<proteinExistence type="predicted"/>
<evidence type="ECO:0000313" key="2">
    <source>
        <dbReference type="Proteomes" id="UP000054560"/>
    </source>
</evidence>
<feature type="non-terminal residue" evidence="1">
    <location>
        <position position="1"/>
    </location>
</feature>
<accession>A0A0L0F464</accession>
<protein>
    <submittedName>
        <fullName evidence="1">Uncharacterized protein</fullName>
    </submittedName>
</protein>
<dbReference type="GeneID" id="25916564"/>
<evidence type="ECO:0000313" key="1">
    <source>
        <dbReference type="EMBL" id="KNC71399.1"/>
    </source>
</evidence>
<reference evidence="1 2" key="1">
    <citation type="submission" date="2011-02" db="EMBL/GenBank/DDBJ databases">
        <title>The Genome Sequence of Sphaeroforma arctica JP610.</title>
        <authorList>
            <consortium name="The Broad Institute Genome Sequencing Platform"/>
            <person name="Russ C."/>
            <person name="Cuomo C."/>
            <person name="Young S.K."/>
            <person name="Zeng Q."/>
            <person name="Gargeya S."/>
            <person name="Alvarado L."/>
            <person name="Berlin A."/>
            <person name="Chapman S.B."/>
            <person name="Chen Z."/>
            <person name="Freedman E."/>
            <person name="Gellesch M."/>
            <person name="Goldberg J."/>
            <person name="Griggs A."/>
            <person name="Gujja S."/>
            <person name="Heilman E."/>
            <person name="Heiman D."/>
            <person name="Howarth C."/>
            <person name="Mehta T."/>
            <person name="Neiman D."/>
            <person name="Pearson M."/>
            <person name="Roberts A."/>
            <person name="Saif S."/>
            <person name="Shea T."/>
            <person name="Shenoy N."/>
            <person name="Sisk P."/>
            <person name="Stolte C."/>
            <person name="Sykes S."/>
            <person name="White J."/>
            <person name="Yandava C."/>
            <person name="Burger G."/>
            <person name="Gray M.W."/>
            <person name="Holland P.W.H."/>
            <person name="King N."/>
            <person name="Lang F.B.F."/>
            <person name="Roger A.J."/>
            <person name="Ruiz-Trillo I."/>
            <person name="Haas B."/>
            <person name="Nusbaum C."/>
            <person name="Birren B."/>
        </authorList>
    </citation>
    <scope>NUCLEOTIDE SEQUENCE [LARGE SCALE GENOMIC DNA]</scope>
    <source>
        <strain evidence="1 2">JP610</strain>
    </source>
</reference>
<dbReference type="Proteomes" id="UP000054560">
    <property type="component" value="Unassembled WGS sequence"/>
</dbReference>
<sequence length="108" mass="12898">SWQFVLIKVRHQISAKPNTTSSSLLEQKQDKCLLHAYWEWRLRTKIERERFVLEAEEFLNMDEERREKINQGFSHNIYNSLFFKAIAAPVTMEITRPNTVDIDSQSRL</sequence>
<keyword evidence="2" id="KW-1185">Reference proteome</keyword>
<gene>
    <name evidence="1" type="ORF">SARC_16060</name>
</gene>